<keyword evidence="4" id="KW-0067">ATP-binding</keyword>
<dbReference type="Pfam" id="PF19279">
    <property type="entry name" value="YegS_C"/>
    <property type="match status" value="1"/>
</dbReference>
<dbReference type="InterPro" id="IPR016064">
    <property type="entry name" value="NAD/diacylglycerol_kinase_sf"/>
</dbReference>
<dbReference type="GO" id="GO:0005524">
    <property type="term" value="F:ATP binding"/>
    <property type="evidence" value="ECO:0007669"/>
    <property type="project" value="UniProtKB-KW"/>
</dbReference>
<dbReference type="AlphaFoldDB" id="A0A9X1PC12"/>
<accession>A0A9X1PC12</accession>
<dbReference type="EMBL" id="JAJTTA010000002">
    <property type="protein sequence ID" value="MCF0040695.1"/>
    <property type="molecule type" value="Genomic_DNA"/>
</dbReference>
<dbReference type="Pfam" id="PF00781">
    <property type="entry name" value="DAGK_cat"/>
    <property type="match status" value="1"/>
</dbReference>
<feature type="domain" description="DAGKc" evidence="5">
    <location>
        <begin position="1"/>
        <end position="126"/>
    </location>
</feature>
<evidence type="ECO:0000256" key="1">
    <source>
        <dbReference type="ARBA" id="ARBA00022679"/>
    </source>
</evidence>
<protein>
    <submittedName>
        <fullName evidence="6">Diacylglycerol kinase</fullName>
    </submittedName>
</protein>
<evidence type="ECO:0000259" key="5">
    <source>
        <dbReference type="PROSITE" id="PS50146"/>
    </source>
</evidence>
<keyword evidence="7" id="KW-1185">Reference proteome</keyword>
<evidence type="ECO:0000256" key="4">
    <source>
        <dbReference type="ARBA" id="ARBA00022840"/>
    </source>
</evidence>
<evidence type="ECO:0000313" key="6">
    <source>
        <dbReference type="EMBL" id="MCF0040695.1"/>
    </source>
</evidence>
<evidence type="ECO:0000313" key="7">
    <source>
        <dbReference type="Proteomes" id="UP001139700"/>
    </source>
</evidence>
<keyword evidence="1" id="KW-0808">Transferase</keyword>
<keyword evidence="3 6" id="KW-0418">Kinase</keyword>
<dbReference type="Gene3D" id="3.40.50.10330">
    <property type="entry name" value="Probable inorganic polyphosphate/atp-NAD kinase, domain 1"/>
    <property type="match status" value="1"/>
</dbReference>
<sequence length="303" mass="34063">MKNTNLLHNPTAGDNDFSEKELVKLIEAEGFKCDYSSVKDEGWDDFKTETDFLIIAGGDGTVRRVAKALMERKRLDKQYPLALLPHGTANNIATALQITGEAKEIAKSWHNEHLQPFDIGKIYGLGDDRFFLEGFGYGVFPRLMKVMSKMEAEIGDTVEQKLKAALAVLYDIVLNYEAKECKIVADGVEHSGRYLMVEVMNIRSIGPNLFLAPDADPGDGELEIVTIPETQRKKFEAFILSQINGEDEKYKFPTIKAKSVELAWEGKDLHIDDERIKLEEPAGVTIEVQPKMLHFVITKSNLQ</sequence>
<organism evidence="6 7">
    <name type="scientific">Dyadobacter fanqingshengii</name>
    <dbReference type="NCBI Taxonomy" id="2906443"/>
    <lineage>
        <taxon>Bacteria</taxon>
        <taxon>Pseudomonadati</taxon>
        <taxon>Bacteroidota</taxon>
        <taxon>Cytophagia</taxon>
        <taxon>Cytophagales</taxon>
        <taxon>Spirosomataceae</taxon>
        <taxon>Dyadobacter</taxon>
    </lineage>
</organism>
<dbReference type="InterPro" id="IPR050187">
    <property type="entry name" value="Lipid_Phosphate_FormReg"/>
</dbReference>
<keyword evidence="2" id="KW-0547">Nucleotide-binding</keyword>
<evidence type="ECO:0000256" key="2">
    <source>
        <dbReference type="ARBA" id="ARBA00022741"/>
    </source>
</evidence>
<dbReference type="PANTHER" id="PTHR12358:SF54">
    <property type="entry name" value="SPHINGOSINE KINASE RELATED PROTEIN"/>
    <property type="match status" value="1"/>
</dbReference>
<dbReference type="PANTHER" id="PTHR12358">
    <property type="entry name" value="SPHINGOSINE KINASE"/>
    <property type="match status" value="1"/>
</dbReference>
<comment type="caution">
    <text evidence="6">The sequence shown here is derived from an EMBL/GenBank/DDBJ whole genome shotgun (WGS) entry which is preliminary data.</text>
</comment>
<dbReference type="PROSITE" id="PS50146">
    <property type="entry name" value="DAGK"/>
    <property type="match status" value="1"/>
</dbReference>
<evidence type="ECO:0000256" key="3">
    <source>
        <dbReference type="ARBA" id="ARBA00022777"/>
    </source>
</evidence>
<dbReference type="Proteomes" id="UP001139700">
    <property type="component" value="Unassembled WGS sequence"/>
</dbReference>
<dbReference type="InterPro" id="IPR045540">
    <property type="entry name" value="YegS/DAGK_C"/>
</dbReference>
<gene>
    <name evidence="6" type="ORF">LXM24_11400</name>
</gene>
<dbReference type="GO" id="GO:0016301">
    <property type="term" value="F:kinase activity"/>
    <property type="evidence" value="ECO:0007669"/>
    <property type="project" value="UniProtKB-KW"/>
</dbReference>
<dbReference type="InterPro" id="IPR017438">
    <property type="entry name" value="ATP-NAD_kinase_N"/>
</dbReference>
<dbReference type="Gene3D" id="2.60.200.40">
    <property type="match status" value="1"/>
</dbReference>
<proteinExistence type="predicted"/>
<dbReference type="InterPro" id="IPR001206">
    <property type="entry name" value="Diacylglycerol_kinase_cat_dom"/>
</dbReference>
<dbReference type="RefSeq" id="WP_234613190.1">
    <property type="nucleotide sequence ID" value="NZ_CP098806.1"/>
</dbReference>
<dbReference type="SUPFAM" id="SSF111331">
    <property type="entry name" value="NAD kinase/diacylglycerol kinase-like"/>
    <property type="match status" value="1"/>
</dbReference>
<reference evidence="6" key="1">
    <citation type="submission" date="2021-12" db="EMBL/GenBank/DDBJ databases">
        <title>Novel species in genus Dyadobacter.</title>
        <authorList>
            <person name="Ma C."/>
        </authorList>
    </citation>
    <scope>NUCLEOTIDE SEQUENCE</scope>
    <source>
        <strain evidence="6">CY399</strain>
    </source>
</reference>
<name>A0A9X1PC12_9BACT</name>